<gene>
    <name evidence="1" type="ORF">DLD77_10280</name>
</gene>
<name>A0ABM6WDJ5_9BACT</name>
<evidence type="ECO:0000313" key="1">
    <source>
        <dbReference type="EMBL" id="AWO02054.1"/>
    </source>
</evidence>
<evidence type="ECO:0000313" key="2">
    <source>
        <dbReference type="Proteomes" id="UP000246099"/>
    </source>
</evidence>
<accession>A0ABM6WDJ5</accession>
<dbReference type="RefSeq" id="WP_119078260.1">
    <property type="nucleotide sequence ID" value="NZ_CP029600.1"/>
</dbReference>
<keyword evidence="2" id="KW-1185">Reference proteome</keyword>
<protein>
    <submittedName>
        <fullName evidence="1">Uncharacterized protein</fullName>
    </submittedName>
</protein>
<organism evidence="1 2">
    <name type="scientific">Chitinophaga alhagiae</name>
    <dbReference type="NCBI Taxonomy" id="2203219"/>
    <lineage>
        <taxon>Bacteria</taxon>
        <taxon>Pseudomonadati</taxon>
        <taxon>Bacteroidota</taxon>
        <taxon>Chitinophagia</taxon>
        <taxon>Chitinophagales</taxon>
        <taxon>Chitinophagaceae</taxon>
        <taxon>Chitinophaga</taxon>
    </lineage>
</organism>
<dbReference type="Proteomes" id="UP000246099">
    <property type="component" value="Chromosome"/>
</dbReference>
<proteinExistence type="predicted"/>
<sequence>MLLAVMAAGPAFAGEQVHMRVPLPVVDSIPPKPAKPVEKPQDDVKPPDIIKEVPKSRRKLKPIAVPAPLPVKPIKIIRPKVIKRTVGLIG</sequence>
<reference evidence="1 2" key="1">
    <citation type="submission" date="2018-05" db="EMBL/GenBank/DDBJ databases">
        <title>Chitinophaga sp. nov., isolated from rhizosphere soil of Alhagi.</title>
        <authorList>
            <person name="Liu Y."/>
        </authorList>
    </citation>
    <scope>NUCLEOTIDE SEQUENCE [LARGE SCALE GENOMIC DNA]</scope>
    <source>
        <strain evidence="1 2">T22</strain>
    </source>
</reference>
<dbReference type="EMBL" id="CP029600">
    <property type="protein sequence ID" value="AWO02054.1"/>
    <property type="molecule type" value="Genomic_DNA"/>
</dbReference>